<accession>A0A7C5DFM4</accession>
<dbReference type="CDD" id="cd00293">
    <property type="entry name" value="USP-like"/>
    <property type="match status" value="1"/>
</dbReference>
<dbReference type="PANTHER" id="PTHR46268">
    <property type="entry name" value="STRESS RESPONSE PROTEIN NHAX"/>
    <property type="match status" value="1"/>
</dbReference>
<dbReference type="EMBL" id="DRSQ01000245">
    <property type="protein sequence ID" value="HHE33213.1"/>
    <property type="molecule type" value="Genomic_DNA"/>
</dbReference>
<name>A0A7C5DFM4_9CHLB</name>
<comment type="similarity">
    <text evidence="1">Belongs to the universal stress protein A family.</text>
</comment>
<comment type="caution">
    <text evidence="3">The sequence shown here is derived from an EMBL/GenBank/DDBJ whole genome shotgun (WGS) entry which is preliminary data.</text>
</comment>
<dbReference type="Gene3D" id="3.40.50.620">
    <property type="entry name" value="HUPs"/>
    <property type="match status" value="1"/>
</dbReference>
<evidence type="ECO:0000259" key="2">
    <source>
        <dbReference type="Pfam" id="PF00582"/>
    </source>
</evidence>
<organism evidence="3">
    <name type="scientific">Chlorobaculum parvum</name>
    <dbReference type="NCBI Taxonomy" id="274539"/>
    <lineage>
        <taxon>Bacteria</taxon>
        <taxon>Pseudomonadati</taxon>
        <taxon>Chlorobiota</taxon>
        <taxon>Chlorobiia</taxon>
        <taxon>Chlorobiales</taxon>
        <taxon>Chlorobiaceae</taxon>
        <taxon>Chlorobaculum</taxon>
    </lineage>
</organism>
<dbReference type="InterPro" id="IPR006016">
    <property type="entry name" value="UspA"/>
</dbReference>
<dbReference type="PANTHER" id="PTHR46268:SF22">
    <property type="entry name" value="SENSOR PROTEIN KDPD-RELATED"/>
    <property type="match status" value="1"/>
</dbReference>
<dbReference type="InterPro" id="IPR006015">
    <property type="entry name" value="Universal_stress_UspA"/>
</dbReference>
<dbReference type="Proteomes" id="UP000886058">
    <property type="component" value="Unassembled WGS sequence"/>
</dbReference>
<sequence length="155" mass="16778">MITIKSILCPMDFSEASKNAYRYACEFAKSMGASVVLLNVIEPRPIAADMTLNYIPLEEDLTAAAKEDFIPMIDQCKNAGLDISADVMIGVPAEVILQQTDDLDVSLVIMGSHGKTGLSRLLMGSVAEAVVRKAQVPVLIVKANEKEFISEDSDE</sequence>
<evidence type="ECO:0000256" key="1">
    <source>
        <dbReference type="ARBA" id="ARBA00008791"/>
    </source>
</evidence>
<dbReference type="AlphaFoldDB" id="A0A7C5DFM4"/>
<reference evidence="3" key="1">
    <citation type="journal article" date="2020" name="mSystems">
        <title>Genome- and Community-Level Interaction Insights into Carbon Utilization and Element Cycling Functions of Hydrothermarchaeota in Hydrothermal Sediment.</title>
        <authorList>
            <person name="Zhou Z."/>
            <person name="Liu Y."/>
            <person name="Xu W."/>
            <person name="Pan J."/>
            <person name="Luo Z.H."/>
            <person name="Li M."/>
        </authorList>
    </citation>
    <scope>NUCLEOTIDE SEQUENCE [LARGE SCALE GENOMIC DNA]</scope>
    <source>
        <strain evidence="3">HyVt-633</strain>
    </source>
</reference>
<evidence type="ECO:0000313" key="3">
    <source>
        <dbReference type="EMBL" id="HHE33213.1"/>
    </source>
</evidence>
<protein>
    <submittedName>
        <fullName evidence="3">Universal stress protein</fullName>
    </submittedName>
</protein>
<dbReference type="SUPFAM" id="SSF52402">
    <property type="entry name" value="Adenine nucleotide alpha hydrolases-like"/>
    <property type="match status" value="1"/>
</dbReference>
<dbReference type="Pfam" id="PF00582">
    <property type="entry name" value="Usp"/>
    <property type="match status" value="1"/>
</dbReference>
<feature type="domain" description="UspA" evidence="2">
    <location>
        <begin position="4"/>
        <end position="142"/>
    </location>
</feature>
<dbReference type="PRINTS" id="PR01438">
    <property type="entry name" value="UNVRSLSTRESS"/>
</dbReference>
<gene>
    <name evidence="3" type="ORF">ENL07_11535</name>
</gene>
<proteinExistence type="inferred from homology"/>
<dbReference type="InterPro" id="IPR014729">
    <property type="entry name" value="Rossmann-like_a/b/a_fold"/>
</dbReference>